<accession>F0ZGV3</accession>
<keyword evidence="2" id="KW-1185">Reference proteome</keyword>
<sequence>MTISDSLKKINSFSFDQVNNNKSFNVNNGINNNFSGTTLTKDQISSIFKARCYGVAPGCGH</sequence>
<evidence type="ECO:0000313" key="2">
    <source>
        <dbReference type="Proteomes" id="UP000001064"/>
    </source>
</evidence>
<proteinExistence type="predicted"/>
<dbReference type="Proteomes" id="UP000001064">
    <property type="component" value="Unassembled WGS sequence"/>
</dbReference>
<reference evidence="2" key="1">
    <citation type="journal article" date="2011" name="Genome Biol.">
        <title>Comparative genomics of the social amoebae Dictyostelium discoideum and Dictyostelium purpureum.</title>
        <authorList>
            <consortium name="US DOE Joint Genome Institute (JGI-PGF)"/>
            <person name="Sucgang R."/>
            <person name="Kuo A."/>
            <person name="Tian X."/>
            <person name="Salerno W."/>
            <person name="Parikh A."/>
            <person name="Feasley C.L."/>
            <person name="Dalin E."/>
            <person name="Tu H."/>
            <person name="Huang E."/>
            <person name="Barry K."/>
            <person name="Lindquist E."/>
            <person name="Shapiro H."/>
            <person name="Bruce D."/>
            <person name="Schmutz J."/>
            <person name="Salamov A."/>
            <person name="Fey P."/>
            <person name="Gaudet P."/>
            <person name="Anjard C."/>
            <person name="Babu M.M."/>
            <person name="Basu S."/>
            <person name="Bushmanova Y."/>
            <person name="van der Wel H."/>
            <person name="Katoh-Kurasawa M."/>
            <person name="Dinh C."/>
            <person name="Coutinho P.M."/>
            <person name="Saito T."/>
            <person name="Elias M."/>
            <person name="Schaap P."/>
            <person name="Kay R.R."/>
            <person name="Henrissat B."/>
            <person name="Eichinger L."/>
            <person name="Rivero F."/>
            <person name="Putnam N.H."/>
            <person name="West C.M."/>
            <person name="Loomis W.F."/>
            <person name="Chisholm R.L."/>
            <person name="Shaulsky G."/>
            <person name="Strassmann J.E."/>
            <person name="Queller D.C."/>
            <person name="Kuspa A."/>
            <person name="Grigoriev I.V."/>
        </authorList>
    </citation>
    <scope>NUCLEOTIDE SEQUENCE [LARGE SCALE GENOMIC DNA]</scope>
    <source>
        <strain evidence="2">QSDP1</strain>
    </source>
</reference>
<organism evidence="1 2">
    <name type="scientific">Dictyostelium purpureum</name>
    <name type="common">Slime mold</name>
    <dbReference type="NCBI Taxonomy" id="5786"/>
    <lineage>
        <taxon>Eukaryota</taxon>
        <taxon>Amoebozoa</taxon>
        <taxon>Evosea</taxon>
        <taxon>Eumycetozoa</taxon>
        <taxon>Dictyostelia</taxon>
        <taxon>Dictyosteliales</taxon>
        <taxon>Dictyosteliaceae</taxon>
        <taxon>Dictyostelium</taxon>
    </lineage>
</organism>
<dbReference type="KEGG" id="dpp:DICPUDRAFT_91754"/>
<name>F0ZGV3_DICPU</name>
<dbReference type="InParanoid" id="F0ZGV3"/>
<dbReference type="AlphaFoldDB" id="F0ZGV3"/>
<dbReference type="EMBL" id="GL871015">
    <property type="protein sequence ID" value="EGC36853.1"/>
    <property type="molecule type" value="Genomic_DNA"/>
</dbReference>
<evidence type="ECO:0000313" key="1">
    <source>
        <dbReference type="EMBL" id="EGC36853.1"/>
    </source>
</evidence>
<dbReference type="GeneID" id="10504035"/>
<dbReference type="RefSeq" id="XP_003286651.1">
    <property type="nucleotide sequence ID" value="XM_003286603.1"/>
</dbReference>
<dbReference type="VEuPathDB" id="AmoebaDB:DICPUDRAFT_91754"/>
<protein>
    <submittedName>
        <fullName evidence="1">Expressed protein</fullName>
    </submittedName>
</protein>
<gene>
    <name evidence="1" type="ORF">DICPUDRAFT_91754</name>
</gene>